<accession>A0A7C3UP89</accession>
<proteinExistence type="predicted"/>
<evidence type="ECO:0000313" key="1">
    <source>
        <dbReference type="EMBL" id="HGE99103.1"/>
    </source>
</evidence>
<dbReference type="EMBL" id="DTMQ01000019">
    <property type="protein sequence ID" value="HGE99103.1"/>
    <property type="molecule type" value="Genomic_DNA"/>
</dbReference>
<protein>
    <submittedName>
        <fullName evidence="1">Omp28-related outer membrane protein</fullName>
    </submittedName>
</protein>
<comment type="caution">
    <text evidence="1">The sequence shown here is derived from an EMBL/GenBank/DDBJ whole genome shotgun (WGS) entry which is preliminary data.</text>
</comment>
<dbReference type="AlphaFoldDB" id="A0A7C3UP89"/>
<gene>
    <name evidence="1" type="ORF">ENX07_03420</name>
</gene>
<dbReference type="Gene3D" id="2.60.40.10">
    <property type="entry name" value="Immunoglobulins"/>
    <property type="match status" value="1"/>
</dbReference>
<organism evidence="1">
    <name type="scientific">candidate division WOR-3 bacterium</name>
    <dbReference type="NCBI Taxonomy" id="2052148"/>
    <lineage>
        <taxon>Bacteria</taxon>
        <taxon>Bacteria division WOR-3</taxon>
    </lineage>
</organism>
<dbReference type="InterPro" id="IPR036249">
    <property type="entry name" value="Thioredoxin-like_sf"/>
</dbReference>
<dbReference type="Gene3D" id="3.40.30.10">
    <property type="entry name" value="Glutaredoxin"/>
    <property type="match status" value="1"/>
</dbReference>
<dbReference type="SUPFAM" id="SSF52833">
    <property type="entry name" value="Thioredoxin-like"/>
    <property type="match status" value="2"/>
</dbReference>
<dbReference type="NCBIfam" id="NF038128">
    <property type="entry name" value="choice_anch_J"/>
    <property type="match status" value="1"/>
</dbReference>
<sequence>MEEIMRRVIFIALLCVFPLLGARRVMVCEDFTATWCTYCPGAARGLEELDEVAFDSVVVIAYHSSSSDPFYNQYSASRASYYGITGYPTVRLDGNYSIVGGLHTGTMYPAYRAYFDNRRNYESPANISLFLSYDSITRDGNLNIKIRNELSTSLSAQLHVALTESHIYYPWQGMDSLHSVLRLMLPDAQGEPINIPGGDSINRNRNFTLPGGIVDRNCEIIVFLQDNSTREILAGSRIALIGKPKVEFLRYSPSSIPQRGDTSDLTIYLGNYGSKDLANVRARLYSPVSYLQIIRDEANFGAIPIGGIAQSSSPYTINIQTGAPDTLVNLKLLVQSDDYTDSLTFPFLITERIGFSDDVESGTGGWRHYGINDNWRITTAQSHSPTHSWFSSYVNECDGYLVSPYFILGSPEISFWHRYATELDYDYVFFDVSAGNRWQNLEYWTGNSGGWVDQVYSLPSLVGTTMRIRFRFVSDYNVTDEGWFVDDIICGPSGLAEEKREERVLPRLMRAISPSAEMEIYSSEGRRVKDGVRKLSPGIYFLRLGKEKRMEKVVIIP</sequence>
<name>A0A7C3UP89_UNCW3</name>
<reference evidence="1" key="1">
    <citation type="journal article" date="2020" name="mSystems">
        <title>Genome- and Community-Level Interaction Insights into Carbon Utilization and Element Cycling Functions of Hydrothermarchaeota in Hydrothermal Sediment.</title>
        <authorList>
            <person name="Zhou Z."/>
            <person name="Liu Y."/>
            <person name="Xu W."/>
            <person name="Pan J."/>
            <person name="Luo Z.H."/>
            <person name="Li M."/>
        </authorList>
    </citation>
    <scope>NUCLEOTIDE SEQUENCE [LARGE SCALE GENOMIC DNA]</scope>
    <source>
        <strain evidence="1">SpSt-906</strain>
    </source>
</reference>
<dbReference type="InterPro" id="IPR013783">
    <property type="entry name" value="Ig-like_fold"/>
</dbReference>